<dbReference type="eggNOG" id="COG0727">
    <property type="taxonomic scope" value="Bacteria"/>
</dbReference>
<proteinExistence type="predicted"/>
<protein>
    <recommendedName>
        <fullName evidence="3">YkgJ family cysteine cluster protein</fullName>
    </recommendedName>
</protein>
<dbReference type="HOGENOM" id="CLU_123885_0_0_6"/>
<evidence type="ECO:0008006" key="3">
    <source>
        <dbReference type="Google" id="ProtNLM"/>
    </source>
</evidence>
<gene>
    <name evidence="1" type="ordered locus">Dd586_2128</name>
</gene>
<evidence type="ECO:0000313" key="1">
    <source>
        <dbReference type="EMBL" id="ACZ76982.1"/>
    </source>
</evidence>
<sequence length="123" mass="13266">MMSHHSHANPCMECGACCGYFRVSFYWSEANDGGGTVPVELTEPITPFLRCMAGTNSKPIRCCALEGNIGESVSCRIYAQRPSPCHEFAQSGENGQPNDACDRARAAYGLPPLIPARLPQPCS</sequence>
<dbReference type="InterPro" id="IPR005358">
    <property type="entry name" value="Puta_zinc/iron-chelating_dom"/>
</dbReference>
<dbReference type="KEGG" id="ddc:Dd586_2128"/>
<dbReference type="Proteomes" id="UP000001446">
    <property type="component" value="Chromosome"/>
</dbReference>
<keyword evidence="2" id="KW-1185">Reference proteome</keyword>
<name>D2C0R1_DICZ5</name>
<dbReference type="EMBL" id="CP001836">
    <property type="protein sequence ID" value="ACZ76982.1"/>
    <property type="molecule type" value="Genomic_DNA"/>
</dbReference>
<dbReference type="Pfam" id="PF03692">
    <property type="entry name" value="CxxCxxCC"/>
    <property type="match status" value="1"/>
</dbReference>
<dbReference type="STRING" id="590409.Dd586_2128"/>
<accession>D2C0R1</accession>
<organism evidence="1 2">
    <name type="scientific">Dickeya zeae (strain Ech586)</name>
    <name type="common">Dickeya dadantii (strain Ech586)</name>
    <dbReference type="NCBI Taxonomy" id="590409"/>
    <lineage>
        <taxon>Bacteria</taxon>
        <taxon>Pseudomonadati</taxon>
        <taxon>Pseudomonadota</taxon>
        <taxon>Gammaproteobacteria</taxon>
        <taxon>Enterobacterales</taxon>
        <taxon>Pectobacteriaceae</taxon>
        <taxon>Dickeya</taxon>
        <taxon>Dickeya parazeae</taxon>
    </lineage>
</organism>
<reference evidence="1" key="1">
    <citation type="submission" date="2009-12" db="EMBL/GenBank/DDBJ databases">
        <title>Complete sequence of Dickeya dadantii Ech586.</title>
        <authorList>
            <consortium name="US DOE Joint Genome Institute"/>
            <person name="Lucas S."/>
            <person name="Copeland A."/>
            <person name="Lapidus A."/>
            <person name="Glavina del Rio T."/>
            <person name="Tice H."/>
            <person name="Bruce D."/>
            <person name="Goodwin L."/>
            <person name="Pitluck S."/>
            <person name="Munk A.C."/>
            <person name="Brettin T."/>
            <person name="Detter J.C."/>
            <person name="Han C."/>
            <person name="Tapia R."/>
            <person name="Larimer F."/>
            <person name="Land M."/>
            <person name="Hauser L."/>
            <person name="Kyrpides N."/>
            <person name="Mikhailova N."/>
            <person name="Balakrishnan V."/>
            <person name="Glasner J."/>
            <person name="Perna N.T."/>
        </authorList>
    </citation>
    <scope>NUCLEOTIDE SEQUENCE [LARGE SCALE GENOMIC DNA]</scope>
    <source>
        <strain evidence="1">Ech586</strain>
    </source>
</reference>
<evidence type="ECO:0000313" key="2">
    <source>
        <dbReference type="Proteomes" id="UP000001446"/>
    </source>
</evidence>
<dbReference type="AlphaFoldDB" id="D2C0R1"/>